<keyword evidence="19" id="KW-1185">Reference proteome</keyword>
<keyword evidence="8" id="KW-0560">Oxidoreductase</keyword>
<dbReference type="SUPFAM" id="SSF49329">
    <property type="entry name" value="Cu,Zn superoxide dismutase-like"/>
    <property type="match status" value="1"/>
</dbReference>
<dbReference type="PRINTS" id="PR00068">
    <property type="entry name" value="CUZNDISMTASE"/>
</dbReference>
<keyword evidence="7" id="KW-0049">Antioxidant</keyword>
<dbReference type="Gene3D" id="2.60.40.200">
    <property type="entry name" value="Superoxide dismutase, copper/zinc binding domain"/>
    <property type="match status" value="1"/>
</dbReference>
<evidence type="ECO:0000256" key="11">
    <source>
        <dbReference type="ARBA" id="ARBA00025798"/>
    </source>
</evidence>
<dbReference type="InterPro" id="IPR024134">
    <property type="entry name" value="SOD_Cu/Zn_/chaperone"/>
</dbReference>
<comment type="cofactor">
    <cofactor evidence="1">
        <name>Zn(2+)</name>
        <dbReference type="ChEBI" id="CHEBI:29105"/>
    </cofactor>
</comment>
<feature type="region of interest" description="Disordered" evidence="15">
    <location>
        <begin position="245"/>
        <end position="264"/>
    </location>
</feature>
<organism evidence="18 19">
    <name type="scientific">Hermetia illucens</name>
    <name type="common">Black soldier fly</name>
    <dbReference type="NCBI Taxonomy" id="343691"/>
    <lineage>
        <taxon>Eukaryota</taxon>
        <taxon>Metazoa</taxon>
        <taxon>Ecdysozoa</taxon>
        <taxon>Arthropoda</taxon>
        <taxon>Hexapoda</taxon>
        <taxon>Insecta</taxon>
        <taxon>Pterygota</taxon>
        <taxon>Neoptera</taxon>
        <taxon>Endopterygota</taxon>
        <taxon>Diptera</taxon>
        <taxon>Brachycera</taxon>
        <taxon>Stratiomyomorpha</taxon>
        <taxon>Stratiomyidae</taxon>
        <taxon>Hermetiinae</taxon>
        <taxon>Hermetia</taxon>
    </lineage>
</organism>
<dbReference type="Gene3D" id="3.30.70.100">
    <property type="match status" value="1"/>
</dbReference>
<dbReference type="PROSITE" id="PS00332">
    <property type="entry name" value="SOD_CU_ZN_2"/>
    <property type="match status" value="1"/>
</dbReference>
<comment type="catalytic activity">
    <reaction evidence="13">
        <text>2 superoxide + 2 H(+) = H2O2 + O2</text>
        <dbReference type="Rhea" id="RHEA:20696"/>
        <dbReference type="ChEBI" id="CHEBI:15378"/>
        <dbReference type="ChEBI" id="CHEBI:15379"/>
        <dbReference type="ChEBI" id="CHEBI:16240"/>
        <dbReference type="ChEBI" id="CHEBI:18421"/>
        <dbReference type="EC" id="1.15.1.1"/>
    </reaction>
</comment>
<dbReference type="SUPFAM" id="SSF55008">
    <property type="entry name" value="HMA, heavy metal-associated domain"/>
    <property type="match status" value="1"/>
</dbReference>
<dbReference type="PROSITE" id="PS00087">
    <property type="entry name" value="SOD_CU_ZN_1"/>
    <property type="match status" value="1"/>
</dbReference>
<dbReference type="PANTHER" id="PTHR10003">
    <property type="entry name" value="SUPEROXIDE DISMUTASE CU-ZN -RELATED"/>
    <property type="match status" value="1"/>
</dbReference>
<dbReference type="InParanoid" id="A0A7R8YU79"/>
<dbReference type="InterPro" id="IPR018152">
    <property type="entry name" value="SOD_Cu/Zn_BS"/>
</dbReference>
<keyword evidence="9" id="KW-0186">Copper</keyword>
<dbReference type="InterPro" id="IPR001424">
    <property type="entry name" value="SOD_Cu_Zn_dom"/>
</dbReference>
<evidence type="ECO:0000313" key="18">
    <source>
        <dbReference type="EMBL" id="CAD7082499.1"/>
    </source>
</evidence>
<dbReference type="Pfam" id="PF00403">
    <property type="entry name" value="HMA"/>
    <property type="match status" value="1"/>
</dbReference>
<comment type="similarity">
    <text evidence="11">In the C-terminal section; belongs to the Cu-Zn superoxide dismutase family.</text>
</comment>
<keyword evidence="6" id="KW-0862">Zinc</keyword>
<evidence type="ECO:0000256" key="9">
    <source>
        <dbReference type="ARBA" id="ARBA00023008"/>
    </source>
</evidence>
<evidence type="ECO:0000256" key="10">
    <source>
        <dbReference type="ARBA" id="ARBA00023157"/>
    </source>
</evidence>
<evidence type="ECO:0000256" key="12">
    <source>
        <dbReference type="ARBA" id="ARBA00032899"/>
    </source>
</evidence>
<dbReference type="OrthoDB" id="666972at2759"/>
<name>A0A7R8YU79_HERIL</name>
<dbReference type="EMBL" id="LR899010">
    <property type="protein sequence ID" value="CAD7082499.1"/>
    <property type="molecule type" value="Genomic_DNA"/>
</dbReference>
<dbReference type="OMA" id="KNVWEER"/>
<sequence>MGEIKIEFAVQMSGPGCAQRVSKSLEGVGNVRIDPDLGRVIVNTKVPWCEVQDRIEKTGRRAVLSGFGGQSAVAMIGDGHQSIKGVVRFSAIDNQSDGCVVDGVVDGLSPGLHGIHVHECGDLSEGCESVGEHYNPRSSPHGGPNDPPDSRHAGDLGNIRAGNDGRATFRFIDPILNVSEIIGRSVVLTENADDLGKGGHEKSPVDGNSGRRLACGIIARSAGILQNYKKICACDGVTIWDERDKPLAGGNRSVKTPSNQNGKL</sequence>
<evidence type="ECO:0000256" key="3">
    <source>
        <dbReference type="ARBA" id="ARBA00010457"/>
    </source>
</evidence>
<evidence type="ECO:0000256" key="4">
    <source>
        <dbReference type="ARBA" id="ARBA00012682"/>
    </source>
</evidence>
<reference evidence="18 19" key="1">
    <citation type="submission" date="2020-11" db="EMBL/GenBank/DDBJ databases">
        <authorList>
            <person name="Wallbank WR R."/>
            <person name="Pardo Diaz C."/>
            <person name="Kozak K."/>
            <person name="Martin S."/>
            <person name="Jiggins C."/>
            <person name="Moest M."/>
            <person name="Warren A I."/>
            <person name="Generalovic N T."/>
            <person name="Byers J.R.P. K."/>
            <person name="Montejo-Kovacevich G."/>
            <person name="Yen C E."/>
        </authorList>
    </citation>
    <scope>NUCLEOTIDE SEQUENCE [LARGE SCALE GENOMIC DNA]</scope>
</reference>
<evidence type="ECO:0000256" key="2">
    <source>
        <dbReference type="ARBA" id="ARBA00001973"/>
    </source>
</evidence>
<dbReference type="Proteomes" id="UP000594454">
    <property type="component" value="Chromosome 2"/>
</dbReference>
<dbReference type="GO" id="GO:0005507">
    <property type="term" value="F:copper ion binding"/>
    <property type="evidence" value="ECO:0007669"/>
    <property type="project" value="InterPro"/>
</dbReference>
<evidence type="ECO:0000256" key="6">
    <source>
        <dbReference type="ARBA" id="ARBA00022833"/>
    </source>
</evidence>
<dbReference type="FunCoup" id="A0A7R8YU79">
    <property type="interactions" value="239"/>
</dbReference>
<gene>
    <name evidence="18" type="ORF">HERILL_LOCUS5531</name>
</gene>
<feature type="region of interest" description="Disordered" evidence="15">
    <location>
        <begin position="131"/>
        <end position="157"/>
    </location>
</feature>
<evidence type="ECO:0000313" key="19">
    <source>
        <dbReference type="Proteomes" id="UP000594454"/>
    </source>
</evidence>
<dbReference type="AlphaFoldDB" id="A0A7R8YU79"/>
<dbReference type="GO" id="GO:0004784">
    <property type="term" value="F:superoxide dismutase activity"/>
    <property type="evidence" value="ECO:0007669"/>
    <property type="project" value="UniProtKB-EC"/>
</dbReference>
<protein>
    <recommendedName>
        <fullName evidence="14">Extracellular superoxide dismutase [Cu-Zn]</fullName>
        <ecNumber evidence="4">1.15.1.1</ecNumber>
    </recommendedName>
    <alternativeName>
        <fullName evidence="12">Superoxide dismutase copper chaperone</fullName>
    </alternativeName>
</protein>
<keyword evidence="5" id="KW-0479">Metal-binding</keyword>
<proteinExistence type="inferred from homology"/>
<evidence type="ECO:0000256" key="14">
    <source>
        <dbReference type="ARBA" id="ARBA00072705"/>
    </source>
</evidence>
<dbReference type="CDD" id="cd00305">
    <property type="entry name" value="Cu-Zn_Superoxide_Dismutase"/>
    <property type="match status" value="1"/>
</dbReference>
<feature type="domain" description="HMA" evidence="17">
    <location>
        <begin position="8"/>
        <end position="60"/>
    </location>
</feature>
<dbReference type="FunFam" id="2.60.40.200:FF:000004">
    <property type="entry name" value="Copper chaperone for superoxide dismutase"/>
    <property type="match status" value="1"/>
</dbReference>
<comment type="cofactor">
    <cofactor evidence="2">
        <name>Cu(2+)</name>
        <dbReference type="ChEBI" id="CHEBI:29036"/>
    </cofactor>
</comment>
<evidence type="ECO:0000256" key="5">
    <source>
        <dbReference type="ARBA" id="ARBA00022723"/>
    </source>
</evidence>
<feature type="compositionally biased region" description="Polar residues" evidence="15">
    <location>
        <begin position="253"/>
        <end position="264"/>
    </location>
</feature>
<dbReference type="InterPro" id="IPR036423">
    <property type="entry name" value="SOD-like_Cu/Zn_dom_sf"/>
</dbReference>
<evidence type="ECO:0000256" key="8">
    <source>
        <dbReference type="ARBA" id="ARBA00023002"/>
    </source>
</evidence>
<comment type="similarity">
    <text evidence="3">Belongs to the Cu-Zn superoxide dismutase family.</text>
</comment>
<feature type="domain" description="Superoxide dismutase copper/zinc binding" evidence="16">
    <location>
        <begin position="83"/>
        <end position="218"/>
    </location>
</feature>
<dbReference type="InterPro" id="IPR036163">
    <property type="entry name" value="HMA_dom_sf"/>
</dbReference>
<evidence type="ECO:0000256" key="15">
    <source>
        <dbReference type="SAM" id="MobiDB-lite"/>
    </source>
</evidence>
<dbReference type="EC" id="1.15.1.1" evidence="4"/>
<evidence type="ECO:0000256" key="1">
    <source>
        <dbReference type="ARBA" id="ARBA00001947"/>
    </source>
</evidence>
<evidence type="ECO:0000256" key="7">
    <source>
        <dbReference type="ARBA" id="ARBA00022862"/>
    </source>
</evidence>
<evidence type="ECO:0000259" key="16">
    <source>
        <dbReference type="Pfam" id="PF00080"/>
    </source>
</evidence>
<dbReference type="InterPro" id="IPR006121">
    <property type="entry name" value="HMA_dom"/>
</dbReference>
<keyword evidence="10" id="KW-1015">Disulfide bond</keyword>
<accession>A0A7R8YU79</accession>
<evidence type="ECO:0000259" key="17">
    <source>
        <dbReference type="Pfam" id="PF00403"/>
    </source>
</evidence>
<evidence type="ECO:0000256" key="13">
    <source>
        <dbReference type="ARBA" id="ARBA00049204"/>
    </source>
</evidence>
<dbReference type="Pfam" id="PF00080">
    <property type="entry name" value="Sod_Cu"/>
    <property type="match status" value="1"/>
</dbReference>